<name>A0A392QKH6_9FABA</name>
<keyword evidence="3" id="KW-1185">Reference proteome</keyword>
<dbReference type="EMBL" id="LXQA010140127">
    <property type="protein sequence ID" value="MCI24200.1"/>
    <property type="molecule type" value="Genomic_DNA"/>
</dbReference>
<proteinExistence type="predicted"/>
<feature type="region of interest" description="Disordered" evidence="1">
    <location>
        <begin position="1"/>
        <end position="38"/>
    </location>
</feature>
<evidence type="ECO:0000313" key="2">
    <source>
        <dbReference type="EMBL" id="MCI24200.1"/>
    </source>
</evidence>
<comment type="caution">
    <text evidence="2">The sequence shown here is derived from an EMBL/GenBank/DDBJ whole genome shotgun (WGS) entry which is preliminary data.</text>
</comment>
<dbReference type="AlphaFoldDB" id="A0A392QKH6"/>
<feature type="compositionally biased region" description="Basic and acidic residues" evidence="1">
    <location>
        <begin position="29"/>
        <end position="38"/>
    </location>
</feature>
<protein>
    <submittedName>
        <fullName evidence="2">Uncharacterized protein</fullName>
    </submittedName>
</protein>
<dbReference type="Proteomes" id="UP000265520">
    <property type="component" value="Unassembled WGS sequence"/>
</dbReference>
<sequence>MKSGKRKDKAEGEGGTNDAGAKPTWTLWHESKLEEALN</sequence>
<feature type="non-terminal residue" evidence="2">
    <location>
        <position position="38"/>
    </location>
</feature>
<evidence type="ECO:0000313" key="3">
    <source>
        <dbReference type="Proteomes" id="UP000265520"/>
    </source>
</evidence>
<reference evidence="2 3" key="1">
    <citation type="journal article" date="2018" name="Front. Plant Sci.">
        <title>Red Clover (Trifolium pratense) and Zigzag Clover (T. medium) - A Picture of Genomic Similarities and Differences.</title>
        <authorList>
            <person name="Dluhosova J."/>
            <person name="Istvanek J."/>
            <person name="Nedelnik J."/>
            <person name="Repkova J."/>
        </authorList>
    </citation>
    <scope>NUCLEOTIDE SEQUENCE [LARGE SCALE GENOMIC DNA]</scope>
    <source>
        <strain evidence="3">cv. 10/8</strain>
        <tissue evidence="2">Leaf</tissue>
    </source>
</reference>
<accession>A0A392QKH6</accession>
<evidence type="ECO:0000256" key="1">
    <source>
        <dbReference type="SAM" id="MobiDB-lite"/>
    </source>
</evidence>
<organism evidence="2 3">
    <name type="scientific">Trifolium medium</name>
    <dbReference type="NCBI Taxonomy" id="97028"/>
    <lineage>
        <taxon>Eukaryota</taxon>
        <taxon>Viridiplantae</taxon>
        <taxon>Streptophyta</taxon>
        <taxon>Embryophyta</taxon>
        <taxon>Tracheophyta</taxon>
        <taxon>Spermatophyta</taxon>
        <taxon>Magnoliopsida</taxon>
        <taxon>eudicotyledons</taxon>
        <taxon>Gunneridae</taxon>
        <taxon>Pentapetalae</taxon>
        <taxon>rosids</taxon>
        <taxon>fabids</taxon>
        <taxon>Fabales</taxon>
        <taxon>Fabaceae</taxon>
        <taxon>Papilionoideae</taxon>
        <taxon>50 kb inversion clade</taxon>
        <taxon>NPAAA clade</taxon>
        <taxon>Hologalegina</taxon>
        <taxon>IRL clade</taxon>
        <taxon>Trifolieae</taxon>
        <taxon>Trifolium</taxon>
    </lineage>
</organism>